<dbReference type="AlphaFoldDB" id="A0A316GJZ8"/>
<reference evidence="2 3" key="1">
    <citation type="submission" date="2018-05" db="EMBL/GenBank/DDBJ databases">
        <title>Genomic Encyclopedia of Type Strains, Phase IV (KMG-IV): sequencing the most valuable type-strain genomes for metagenomic binning, comparative biology and taxonomic classification.</title>
        <authorList>
            <person name="Goeker M."/>
        </authorList>
    </citation>
    <scope>NUCLEOTIDE SEQUENCE [LARGE SCALE GENOMIC DNA]</scope>
    <source>
        <strain evidence="2 3">DSM 103371</strain>
    </source>
</reference>
<organism evidence="2 3">
    <name type="scientific">Silicimonas algicola</name>
    <dbReference type="NCBI Taxonomy" id="1826607"/>
    <lineage>
        <taxon>Bacteria</taxon>
        <taxon>Pseudomonadati</taxon>
        <taxon>Pseudomonadota</taxon>
        <taxon>Alphaproteobacteria</taxon>
        <taxon>Rhodobacterales</taxon>
        <taxon>Paracoccaceae</taxon>
    </lineage>
</organism>
<dbReference type="KEGG" id="salo:EF888_07160"/>
<name>A0A316GJZ8_9RHOB</name>
<accession>A0A316GJZ8</accession>
<dbReference type="EMBL" id="QGGV01000008">
    <property type="protein sequence ID" value="PWK55147.1"/>
    <property type="molecule type" value="Genomic_DNA"/>
</dbReference>
<evidence type="ECO:0000313" key="3">
    <source>
        <dbReference type="Proteomes" id="UP000245390"/>
    </source>
</evidence>
<proteinExistence type="predicted"/>
<dbReference type="Proteomes" id="UP000245390">
    <property type="component" value="Unassembled WGS sequence"/>
</dbReference>
<protein>
    <recommendedName>
        <fullName evidence="1">GIY-YIG domain-containing protein</fullName>
    </recommendedName>
</protein>
<feature type="domain" description="GIY-YIG" evidence="1">
    <location>
        <begin position="1"/>
        <end position="231"/>
    </location>
</feature>
<comment type="caution">
    <text evidence="2">The sequence shown here is derived from an EMBL/GenBank/DDBJ whole genome shotgun (WGS) entry which is preliminary data.</text>
</comment>
<gene>
    <name evidence="2" type="ORF">C8D95_10822</name>
</gene>
<keyword evidence="3" id="KW-1185">Reference proteome</keyword>
<dbReference type="OrthoDB" id="7107773at2"/>
<dbReference type="Pfam" id="PF26468">
    <property type="entry name" value="GIY_YIG_3"/>
    <property type="match status" value="1"/>
</dbReference>
<evidence type="ECO:0000259" key="1">
    <source>
        <dbReference type="Pfam" id="PF26468"/>
    </source>
</evidence>
<sequence>MPRQSDLDTFYWLLDDLEARVGGRRRLAECHGRLHWPRRGVYFFFEPGEHRDAASTDYRVVRVGTHALTSKSRTTLWKRLGQHRGTTSPPGGNHRGSIFRLLVGEALLNRDASLSVDSWGQGSSASGELRAKEREHEMKVSEYLGGMTLLFVDVPDDPGRESGRGILERNSIALLSSYVEPTSDQPSSHWLGHRSGRERVRRSGLWNNNHVDEAYDPGFLDVFEEMIAHTQVG</sequence>
<evidence type="ECO:0000313" key="2">
    <source>
        <dbReference type="EMBL" id="PWK55147.1"/>
    </source>
</evidence>
<dbReference type="InterPro" id="IPR058782">
    <property type="entry name" value="GIY_YIG_3"/>
</dbReference>